<protein>
    <submittedName>
        <fullName evidence="1">Uncharacterized protein</fullName>
    </submittedName>
</protein>
<accession>A0A3N1GXI0</accession>
<dbReference type="EMBL" id="RJKM01000001">
    <property type="protein sequence ID" value="ROP34958.1"/>
    <property type="molecule type" value="Genomic_DNA"/>
</dbReference>
<keyword evidence="2" id="KW-1185">Reference proteome</keyword>
<reference evidence="1 2" key="1">
    <citation type="submission" date="2018-11" db="EMBL/GenBank/DDBJ databases">
        <title>Sequencing the genomes of 1000 actinobacteria strains.</title>
        <authorList>
            <person name="Klenk H.-P."/>
        </authorList>
    </citation>
    <scope>NUCLEOTIDE SEQUENCE [LARGE SCALE GENOMIC DNA]</scope>
    <source>
        <strain evidence="1 2">DSM 44231</strain>
    </source>
</reference>
<dbReference type="AlphaFoldDB" id="A0A3N1GXI0"/>
<organism evidence="1 2">
    <name type="scientific">Saccharothrix texasensis</name>
    <dbReference type="NCBI Taxonomy" id="103734"/>
    <lineage>
        <taxon>Bacteria</taxon>
        <taxon>Bacillati</taxon>
        <taxon>Actinomycetota</taxon>
        <taxon>Actinomycetes</taxon>
        <taxon>Pseudonocardiales</taxon>
        <taxon>Pseudonocardiaceae</taxon>
        <taxon>Saccharothrix</taxon>
    </lineage>
</organism>
<evidence type="ECO:0000313" key="2">
    <source>
        <dbReference type="Proteomes" id="UP000268727"/>
    </source>
</evidence>
<sequence>MSSSLSTLDSPARRIQLNGNCQILSLGSTLDAAHFDTGPFRADVIAVRSPADIWRKRANPALDDFETRSTLSLTAEYLEVLRHARGRNLLSSAVYAYVDSGEEVVGFGKGGSESMTIFIRKEGDERIHVRKILSEALTTARWNRDGEGVMLPPFAKARNQAEYLKALPESVRPYFPQAFASLEREIGVPEHLRQDERTAHKEVIYEMSYVPGQEVSRFVAEHCPPPAVVARLYTVVLKVLHDEVHSVNRVAAPGRTLEVSYFRKIEDRLDLCRRTAPNTFDEHLLDTERIVVDGVSYLNSSALLRRFRANPAFLDVLEPRVHSLVMGDTNTENIKITDTGPLLRAQRLIESGAPADEVDAALADVTAASLGIRFLDPRAIGFRSTGADTSDDPMYDNKPWHNSIGHYDELHHEHFTLRVRCGPGRTPRVDVEFTEDNPYRRAYRVRDVAVDGGPVHPDAPRGVEDHFAQIMTEVYGLDDPDSPHLRDDPYWLIRFAFVMGTHFTAMPPFHFQAELGGALVDNHQSQRRPVAIYCEGVKWLNWALEMLEGRRTEFLGLPVPPLPGRTAAA</sequence>
<evidence type="ECO:0000313" key="1">
    <source>
        <dbReference type="EMBL" id="ROP34958.1"/>
    </source>
</evidence>
<gene>
    <name evidence="1" type="ORF">EDD40_0171</name>
</gene>
<dbReference type="RefSeq" id="WP_211348037.1">
    <property type="nucleotide sequence ID" value="NZ_RJKM01000001.1"/>
</dbReference>
<name>A0A3N1GXI0_9PSEU</name>
<proteinExistence type="predicted"/>
<dbReference type="Proteomes" id="UP000268727">
    <property type="component" value="Unassembled WGS sequence"/>
</dbReference>
<comment type="caution">
    <text evidence="1">The sequence shown here is derived from an EMBL/GenBank/DDBJ whole genome shotgun (WGS) entry which is preliminary data.</text>
</comment>